<dbReference type="AlphaFoldDB" id="A0A382E8B9"/>
<dbReference type="EC" id="1.1.1.25" evidence="1"/>
<evidence type="ECO:0000259" key="8">
    <source>
        <dbReference type="Pfam" id="PF18317"/>
    </source>
</evidence>
<dbReference type="InterPro" id="IPR046346">
    <property type="entry name" value="Aminoacid_DH-like_N_sf"/>
</dbReference>
<dbReference type="GO" id="GO:0050661">
    <property type="term" value="F:NADP binding"/>
    <property type="evidence" value="ECO:0007669"/>
    <property type="project" value="InterPro"/>
</dbReference>
<dbReference type="PANTHER" id="PTHR21089">
    <property type="entry name" value="SHIKIMATE DEHYDROGENASE"/>
    <property type="match status" value="1"/>
</dbReference>
<keyword evidence="4" id="KW-0560">Oxidoreductase</keyword>
<dbReference type="InterPro" id="IPR011342">
    <property type="entry name" value="Shikimate_DH"/>
</dbReference>
<evidence type="ECO:0000256" key="1">
    <source>
        <dbReference type="ARBA" id="ARBA00012962"/>
    </source>
</evidence>
<dbReference type="GO" id="GO:0009073">
    <property type="term" value="P:aromatic amino acid family biosynthetic process"/>
    <property type="evidence" value="ECO:0007669"/>
    <property type="project" value="UniProtKB-KW"/>
</dbReference>
<accession>A0A382E8B9</accession>
<keyword evidence="5" id="KW-0057">Aromatic amino acid biosynthesis</keyword>
<sequence length="271" mass="29621">MDVYGVVGNPINHSKSPKIHLLFGQQVNHDIYYQRISATDENFVGTIERFFTEGGKGLNITVPFKEKAFQLADSLSNNAQSCGSVNTLSFSEDGRIHGESTDGIGLSKDLENNQVGLENAEVLILGAGGATRGIVPTLFASSVGSIILCNRTMAKAELLQEEFLPYGEITCLASEQLSGRFDLIINATSASLSGEIPDMPDTIIPGSVCYDLAYTYGETPFQRWAKQNNSAKSLQGWGMLVEQAAESFYIWRGVRPKTEEIIQRLQAELEN</sequence>
<keyword evidence="2" id="KW-0028">Amino-acid biosynthesis</keyword>
<gene>
    <name evidence="9" type="ORF">METZ01_LOCUS199188</name>
</gene>
<dbReference type="UniPathway" id="UPA00053">
    <property type="reaction ID" value="UER00087"/>
</dbReference>
<dbReference type="NCBIfam" id="NF001310">
    <property type="entry name" value="PRK00258.1-2"/>
    <property type="match status" value="1"/>
</dbReference>
<dbReference type="Pfam" id="PF01488">
    <property type="entry name" value="Shikimate_DH"/>
    <property type="match status" value="1"/>
</dbReference>
<feature type="domain" description="SDH C-terminal" evidence="8">
    <location>
        <begin position="236"/>
        <end position="266"/>
    </location>
</feature>
<organism evidence="9">
    <name type="scientific">marine metagenome</name>
    <dbReference type="NCBI Taxonomy" id="408172"/>
    <lineage>
        <taxon>unclassified sequences</taxon>
        <taxon>metagenomes</taxon>
        <taxon>ecological metagenomes</taxon>
    </lineage>
</organism>
<evidence type="ECO:0000256" key="2">
    <source>
        <dbReference type="ARBA" id="ARBA00022605"/>
    </source>
</evidence>
<evidence type="ECO:0000259" key="6">
    <source>
        <dbReference type="Pfam" id="PF01488"/>
    </source>
</evidence>
<dbReference type="CDD" id="cd01065">
    <property type="entry name" value="NAD_bind_Shikimate_DH"/>
    <property type="match status" value="1"/>
</dbReference>
<dbReference type="InterPro" id="IPR036291">
    <property type="entry name" value="NAD(P)-bd_dom_sf"/>
</dbReference>
<dbReference type="GO" id="GO:0008652">
    <property type="term" value="P:amino acid biosynthetic process"/>
    <property type="evidence" value="ECO:0007669"/>
    <property type="project" value="UniProtKB-KW"/>
</dbReference>
<dbReference type="PANTHER" id="PTHR21089:SF1">
    <property type="entry name" value="BIFUNCTIONAL 3-DEHYDROQUINATE DEHYDRATASE_SHIKIMATE DEHYDROGENASE, CHLOROPLASTIC"/>
    <property type="match status" value="1"/>
</dbReference>
<dbReference type="EMBL" id="UINC01042976">
    <property type="protein sequence ID" value="SVB46334.1"/>
    <property type="molecule type" value="Genomic_DNA"/>
</dbReference>
<evidence type="ECO:0000256" key="5">
    <source>
        <dbReference type="ARBA" id="ARBA00023141"/>
    </source>
</evidence>
<dbReference type="NCBIfam" id="TIGR00507">
    <property type="entry name" value="aroE"/>
    <property type="match status" value="1"/>
</dbReference>
<dbReference type="Pfam" id="PF18317">
    <property type="entry name" value="SDH_C"/>
    <property type="match status" value="1"/>
</dbReference>
<dbReference type="Gene3D" id="3.40.50.10860">
    <property type="entry name" value="Leucine Dehydrogenase, chain A, domain 1"/>
    <property type="match status" value="1"/>
</dbReference>
<evidence type="ECO:0000256" key="3">
    <source>
        <dbReference type="ARBA" id="ARBA00022857"/>
    </source>
</evidence>
<evidence type="ECO:0000259" key="7">
    <source>
        <dbReference type="Pfam" id="PF08501"/>
    </source>
</evidence>
<protein>
    <recommendedName>
        <fullName evidence="1">shikimate dehydrogenase (NADP(+))</fullName>
        <ecNumber evidence="1">1.1.1.25</ecNumber>
    </recommendedName>
</protein>
<dbReference type="GO" id="GO:0005829">
    <property type="term" value="C:cytosol"/>
    <property type="evidence" value="ECO:0007669"/>
    <property type="project" value="TreeGrafter"/>
</dbReference>
<dbReference type="Gene3D" id="3.40.50.720">
    <property type="entry name" value="NAD(P)-binding Rossmann-like Domain"/>
    <property type="match status" value="1"/>
</dbReference>
<dbReference type="FunFam" id="3.40.50.10860:FF:000006">
    <property type="entry name" value="Shikimate dehydrogenase (NADP(+))"/>
    <property type="match status" value="1"/>
</dbReference>
<dbReference type="SUPFAM" id="SSF51735">
    <property type="entry name" value="NAD(P)-binding Rossmann-fold domains"/>
    <property type="match status" value="1"/>
</dbReference>
<dbReference type="SUPFAM" id="SSF53223">
    <property type="entry name" value="Aminoacid dehydrogenase-like, N-terminal domain"/>
    <property type="match status" value="1"/>
</dbReference>
<feature type="domain" description="Shikimate dehydrogenase substrate binding N-terminal" evidence="7">
    <location>
        <begin position="6"/>
        <end position="88"/>
    </location>
</feature>
<dbReference type="InterPro" id="IPR022893">
    <property type="entry name" value="Shikimate_DH_fam"/>
</dbReference>
<dbReference type="GO" id="GO:0004764">
    <property type="term" value="F:shikimate 3-dehydrogenase (NADP+) activity"/>
    <property type="evidence" value="ECO:0007669"/>
    <property type="project" value="UniProtKB-EC"/>
</dbReference>
<evidence type="ECO:0000256" key="4">
    <source>
        <dbReference type="ARBA" id="ARBA00023002"/>
    </source>
</evidence>
<name>A0A382E8B9_9ZZZZ</name>
<evidence type="ECO:0000313" key="9">
    <source>
        <dbReference type="EMBL" id="SVB46334.1"/>
    </source>
</evidence>
<reference evidence="9" key="1">
    <citation type="submission" date="2018-05" db="EMBL/GenBank/DDBJ databases">
        <authorList>
            <person name="Lanie J.A."/>
            <person name="Ng W.-L."/>
            <person name="Kazmierczak K.M."/>
            <person name="Andrzejewski T.M."/>
            <person name="Davidsen T.M."/>
            <person name="Wayne K.J."/>
            <person name="Tettelin H."/>
            <person name="Glass J.I."/>
            <person name="Rusch D."/>
            <person name="Podicherti R."/>
            <person name="Tsui H.-C.T."/>
            <person name="Winkler M.E."/>
        </authorList>
    </citation>
    <scope>NUCLEOTIDE SEQUENCE</scope>
</reference>
<proteinExistence type="inferred from homology"/>
<dbReference type="GO" id="GO:0019632">
    <property type="term" value="P:shikimate metabolic process"/>
    <property type="evidence" value="ECO:0007669"/>
    <property type="project" value="InterPro"/>
</dbReference>
<dbReference type="HAMAP" id="MF_00222">
    <property type="entry name" value="Shikimate_DH_AroE"/>
    <property type="match status" value="1"/>
</dbReference>
<dbReference type="GO" id="GO:0009423">
    <property type="term" value="P:chorismate biosynthetic process"/>
    <property type="evidence" value="ECO:0007669"/>
    <property type="project" value="UniProtKB-UniPathway"/>
</dbReference>
<dbReference type="InterPro" id="IPR013708">
    <property type="entry name" value="Shikimate_DH-bd_N"/>
</dbReference>
<feature type="domain" description="Quinate/shikimate 5-dehydrogenase/glutamyl-tRNA reductase" evidence="6">
    <location>
        <begin position="116"/>
        <end position="191"/>
    </location>
</feature>
<dbReference type="Pfam" id="PF08501">
    <property type="entry name" value="Shikimate_dh_N"/>
    <property type="match status" value="1"/>
</dbReference>
<keyword evidence="3" id="KW-0521">NADP</keyword>
<dbReference type="InterPro" id="IPR006151">
    <property type="entry name" value="Shikm_DH/Glu-tRNA_Rdtase"/>
</dbReference>
<dbReference type="InterPro" id="IPR041121">
    <property type="entry name" value="SDH_C"/>
</dbReference>